<dbReference type="EMBL" id="AAWS01000035">
    <property type="protein sequence ID" value="EAY26379.1"/>
    <property type="molecule type" value="Genomic_DNA"/>
</dbReference>
<dbReference type="SUPFAM" id="SSF103088">
    <property type="entry name" value="OmpA-like"/>
    <property type="match status" value="1"/>
</dbReference>
<dbReference type="Gene3D" id="3.30.1330.60">
    <property type="entry name" value="OmpA-like domain"/>
    <property type="match status" value="1"/>
</dbReference>
<dbReference type="PROSITE" id="PS51123">
    <property type="entry name" value="OMPA_2"/>
    <property type="match status" value="1"/>
</dbReference>
<dbReference type="InterPro" id="IPR006665">
    <property type="entry name" value="OmpA-like"/>
</dbReference>
<dbReference type="eggNOG" id="COG2885">
    <property type="taxonomic scope" value="Bacteria"/>
</dbReference>
<reference evidence="6 7" key="1">
    <citation type="submission" date="2007-01" db="EMBL/GenBank/DDBJ databases">
        <authorList>
            <person name="Haygood M."/>
            <person name="Podell S."/>
            <person name="Anderson C."/>
            <person name="Hopkinson B."/>
            <person name="Roe K."/>
            <person name="Barbeau K."/>
            <person name="Gaasterland T."/>
            <person name="Ferriera S."/>
            <person name="Johnson J."/>
            <person name="Kravitz S."/>
            <person name="Beeson K."/>
            <person name="Sutton G."/>
            <person name="Rogers Y.-H."/>
            <person name="Friedman R."/>
            <person name="Frazier M."/>
            <person name="Venter J.C."/>
        </authorList>
    </citation>
    <scope>NUCLEOTIDE SEQUENCE [LARGE SCALE GENOMIC DNA]</scope>
    <source>
        <strain evidence="6 7">ATCC 23134</strain>
    </source>
</reference>
<dbReference type="InterPro" id="IPR036737">
    <property type="entry name" value="OmpA-like_sf"/>
</dbReference>
<sequence length="336" mass="37863">MLISRKGDIFVLFKALDGSWSEPKSLGATINTKAIESIAFLAPDNVTLYFASVGHPGFGGSDLYLSRRLDDSWQKWSTPLNLGPSINTQESESGLYLPASGEYAYFHRESRRRNREIFRVKLHEKLRPTPVVLITGRVLDAKTKKPIGTAISYRHLAKNIEVGVSSSDPKNGNYEVTLPARHKYGYFATKKGYYPISENIDLTGLKNYKEIKVDLFVTPIEKGVKILLNNLFFGVSSSKIESTSFDELDRLVRTLNEYPKMVVQLNGHTDNQGGATRNQLLSQHRARSVRNYLANKGIARHRVKVKGFGASQPIADNNTLKGRIRNRRVEFEVLEF</sequence>
<name>A1ZTF7_MICM2</name>
<dbReference type="InterPro" id="IPR050330">
    <property type="entry name" value="Bact_OuterMem_StrucFunc"/>
</dbReference>
<keyword evidence="7" id="KW-1185">Reference proteome</keyword>
<evidence type="ECO:0000259" key="5">
    <source>
        <dbReference type="PROSITE" id="PS51123"/>
    </source>
</evidence>
<dbReference type="RefSeq" id="WP_002701184.1">
    <property type="nucleotide sequence ID" value="NZ_AAWS01000035.1"/>
</dbReference>
<dbReference type="PANTHER" id="PTHR30329:SF21">
    <property type="entry name" value="LIPOPROTEIN YIAD-RELATED"/>
    <property type="match status" value="1"/>
</dbReference>
<dbReference type="PRINTS" id="PR01023">
    <property type="entry name" value="NAFLGMOTY"/>
</dbReference>
<protein>
    <submittedName>
        <fullName evidence="6">Outer membrane protein</fullName>
    </submittedName>
</protein>
<dbReference type="AlphaFoldDB" id="A1ZTF7"/>
<evidence type="ECO:0000256" key="4">
    <source>
        <dbReference type="PROSITE-ProRule" id="PRU00473"/>
    </source>
</evidence>
<evidence type="ECO:0000256" key="3">
    <source>
        <dbReference type="ARBA" id="ARBA00023237"/>
    </source>
</evidence>
<dbReference type="Proteomes" id="UP000004095">
    <property type="component" value="Unassembled WGS sequence"/>
</dbReference>
<evidence type="ECO:0000313" key="6">
    <source>
        <dbReference type="EMBL" id="EAY26379.1"/>
    </source>
</evidence>
<evidence type="ECO:0000256" key="1">
    <source>
        <dbReference type="ARBA" id="ARBA00004442"/>
    </source>
</evidence>
<evidence type="ECO:0000256" key="2">
    <source>
        <dbReference type="ARBA" id="ARBA00023136"/>
    </source>
</evidence>
<dbReference type="OrthoDB" id="1490539at2"/>
<dbReference type="InterPro" id="IPR006664">
    <property type="entry name" value="OMP_bac"/>
</dbReference>
<dbReference type="Pfam" id="PF00691">
    <property type="entry name" value="OmpA"/>
    <property type="match status" value="1"/>
</dbReference>
<evidence type="ECO:0000313" key="7">
    <source>
        <dbReference type="Proteomes" id="UP000004095"/>
    </source>
</evidence>
<comment type="subcellular location">
    <subcellularLocation>
        <location evidence="1">Cell outer membrane</location>
    </subcellularLocation>
</comment>
<proteinExistence type="predicted"/>
<keyword evidence="3" id="KW-0998">Cell outer membrane</keyword>
<dbReference type="GO" id="GO:0009279">
    <property type="term" value="C:cell outer membrane"/>
    <property type="evidence" value="ECO:0007669"/>
    <property type="project" value="UniProtKB-SubCell"/>
</dbReference>
<gene>
    <name evidence="6" type="ORF">M23134_04657</name>
</gene>
<comment type="caution">
    <text evidence="6">The sequence shown here is derived from an EMBL/GenBank/DDBJ whole genome shotgun (WGS) entry which is preliminary data.</text>
</comment>
<dbReference type="PRINTS" id="PR01021">
    <property type="entry name" value="OMPADOMAIN"/>
</dbReference>
<feature type="domain" description="OmpA-like" evidence="5">
    <location>
        <begin position="220"/>
        <end position="336"/>
    </location>
</feature>
<dbReference type="Gene3D" id="2.60.40.1120">
    <property type="entry name" value="Carboxypeptidase-like, regulatory domain"/>
    <property type="match status" value="1"/>
</dbReference>
<organism evidence="6 7">
    <name type="scientific">Microscilla marina ATCC 23134</name>
    <dbReference type="NCBI Taxonomy" id="313606"/>
    <lineage>
        <taxon>Bacteria</taxon>
        <taxon>Pseudomonadati</taxon>
        <taxon>Bacteroidota</taxon>
        <taxon>Cytophagia</taxon>
        <taxon>Cytophagales</taxon>
        <taxon>Microscillaceae</taxon>
        <taxon>Microscilla</taxon>
    </lineage>
</organism>
<keyword evidence="2 4" id="KW-0472">Membrane</keyword>
<accession>A1ZTF7</accession>
<dbReference type="CDD" id="cd07185">
    <property type="entry name" value="OmpA_C-like"/>
    <property type="match status" value="1"/>
</dbReference>
<dbReference type="PANTHER" id="PTHR30329">
    <property type="entry name" value="STATOR ELEMENT OF FLAGELLAR MOTOR COMPLEX"/>
    <property type="match status" value="1"/>
</dbReference>